<organism evidence="2 3">
    <name type="scientific">Brachybacterium fresconis</name>
    <dbReference type="NCBI Taxonomy" id="173363"/>
    <lineage>
        <taxon>Bacteria</taxon>
        <taxon>Bacillati</taxon>
        <taxon>Actinomycetota</taxon>
        <taxon>Actinomycetes</taxon>
        <taxon>Micrococcales</taxon>
        <taxon>Dermabacteraceae</taxon>
        <taxon>Brachybacterium</taxon>
    </lineage>
</organism>
<evidence type="ECO:0000313" key="3">
    <source>
        <dbReference type="Proteomes" id="UP000698222"/>
    </source>
</evidence>
<dbReference type="EMBL" id="JAGIOC010000001">
    <property type="protein sequence ID" value="MBP2408814.1"/>
    <property type="molecule type" value="Genomic_DNA"/>
</dbReference>
<reference evidence="2 3" key="1">
    <citation type="submission" date="2021-03" db="EMBL/GenBank/DDBJ databases">
        <title>Sequencing the genomes of 1000 actinobacteria strains.</title>
        <authorList>
            <person name="Klenk H.-P."/>
        </authorList>
    </citation>
    <scope>NUCLEOTIDE SEQUENCE [LARGE SCALE GENOMIC DNA]</scope>
    <source>
        <strain evidence="2 3">DSM 14564</strain>
    </source>
</reference>
<keyword evidence="3" id="KW-1185">Reference proteome</keyword>
<sequence length="310" mass="31987">MTMTMTARRSFGLAALALAAPLVLSACGGSTDASTGDGPAEAQENVYEFAQPTYAGDAGALEVRIPESLMEAAGEDMDGLLVSGMAFTPHELESADRCAVDLQVAYAGDGKSTLEASGQSAAESVEKQKETFDADLQAALDQLGYASWDEFVAAAGTEEAIEQMDVMVGPVTADGELDVDALERQAQESQGTPRGTLLSALGLPGDPGNETGQFPDGALALDALDEADPETGAYASDDGSDITLVQPCASSVSDEDSATFTLRLPKSGEDDTTSDAASFTFTVMRSGEIGVLEGEVDGYTTDSNGDWITD</sequence>
<protein>
    <submittedName>
        <fullName evidence="2">Uncharacterized protein</fullName>
    </submittedName>
</protein>
<evidence type="ECO:0000313" key="2">
    <source>
        <dbReference type="EMBL" id="MBP2408814.1"/>
    </source>
</evidence>
<dbReference type="Proteomes" id="UP000698222">
    <property type="component" value="Unassembled WGS sequence"/>
</dbReference>
<keyword evidence="1" id="KW-0732">Signal</keyword>
<evidence type="ECO:0000256" key="1">
    <source>
        <dbReference type="SAM" id="SignalP"/>
    </source>
</evidence>
<feature type="signal peptide" evidence="1">
    <location>
        <begin position="1"/>
        <end position="25"/>
    </location>
</feature>
<feature type="chain" id="PRO_5046229042" evidence="1">
    <location>
        <begin position="26"/>
        <end position="310"/>
    </location>
</feature>
<dbReference type="RefSeq" id="WP_209889817.1">
    <property type="nucleotide sequence ID" value="NZ_BAAAJV010000005.1"/>
</dbReference>
<comment type="caution">
    <text evidence="2">The sequence shown here is derived from an EMBL/GenBank/DDBJ whole genome shotgun (WGS) entry which is preliminary data.</text>
</comment>
<gene>
    <name evidence="2" type="ORF">JOF44_001717</name>
</gene>
<name>A0ABS4YJB4_9MICO</name>
<proteinExistence type="predicted"/>
<accession>A0ABS4YJB4</accession>